<accession>U4PPQ0</accession>
<dbReference type="HOGENOM" id="CLU_3249375_0_0_9"/>
<evidence type="ECO:0000313" key="1">
    <source>
        <dbReference type="EMBL" id="ACD23644.1"/>
    </source>
</evidence>
<accession>B2TQR1</accession>
<sequence length="42" mass="4856">MNKLELQKNADKVHKVIVSSLHSANVRYICKYISATDIFTYL</sequence>
<gene>
    <name evidence="1" type="ordered locus">CLL_A3332</name>
</gene>
<dbReference type="EMBL" id="CP001056">
    <property type="protein sequence ID" value="ACD23644.1"/>
    <property type="molecule type" value="Genomic_DNA"/>
</dbReference>
<name>B2TQR1_CLOBB</name>
<proteinExistence type="predicted"/>
<reference evidence="1" key="2">
    <citation type="submission" date="2009-08" db="EMBL/GenBank/DDBJ databases">
        <authorList>
            <person name="Shrivastava S."/>
            <person name="Brinkac L.M."/>
            <person name="Dodson R.J."/>
            <person name="Harkins D.M."/>
            <person name="Durkin A.S."/>
            <person name="Sutton G."/>
        </authorList>
    </citation>
    <scope>NUCLEOTIDE SEQUENCE</scope>
    <source>
        <strain evidence="1">Eklund 17B</strain>
    </source>
</reference>
<dbReference type="PATRIC" id="fig|935198.13.peg.3298"/>
<reference evidence="1" key="1">
    <citation type="submission" date="2009-06" db="EMBL/GenBank/DDBJ databases">
        <authorList>
            <consortium name="US DOE Joint Genome Institute (JGI-PGF)"/>
            <person name="Lucas S."/>
            <person name="Copeland A."/>
            <person name="Lapidus A."/>
            <person name="Glavina del Rio T."/>
            <person name="Dalin E."/>
            <person name="Tice H."/>
            <person name="Bruce D."/>
            <person name="Goodwin L."/>
            <person name="Pitluck S."/>
            <person name="Kyrpides N."/>
            <person name="Mavromatis K."/>
            <person name="Ivanova N."/>
            <person name="Saunders E."/>
            <person name="Brettin T."/>
            <person name="Detter J.C."/>
            <person name="Han C."/>
            <person name="Larimer F."/>
            <person name="Land M."/>
            <person name="Hauser L."/>
            <person name="Markowitz V."/>
            <person name="Cheng J.-F."/>
            <person name="Hugenholtz P."/>
            <person name="Woyke T."/>
            <person name="Wu D."/>
            <person name="Gronow S."/>
            <person name="Klenk H.-P."/>
            <person name="Eisen J.A."/>
        </authorList>
    </citation>
    <scope>NUCLEOTIDE SEQUENCE</scope>
    <source>
        <strain evidence="1">Eklund 17B</strain>
    </source>
</reference>
<organism evidence="1">
    <name type="scientific">Clostridium botulinum (strain Eklund 17B / Type B)</name>
    <dbReference type="NCBI Taxonomy" id="935198"/>
    <lineage>
        <taxon>Bacteria</taxon>
        <taxon>Bacillati</taxon>
        <taxon>Bacillota</taxon>
        <taxon>Clostridia</taxon>
        <taxon>Eubacteriales</taxon>
        <taxon>Clostridiaceae</taxon>
        <taxon>Clostridium</taxon>
    </lineage>
</organism>
<protein>
    <submittedName>
        <fullName evidence="1">Uncharacterized protein</fullName>
    </submittedName>
</protein>
<dbReference type="AlphaFoldDB" id="B2TQR1"/>
<dbReference type="KEGG" id="cbk:CLL_A3332"/>